<gene>
    <name evidence="10" type="ORF">J8A68_003043</name>
</gene>
<dbReference type="GO" id="GO:0009277">
    <property type="term" value="C:fungal-type cell wall"/>
    <property type="evidence" value="ECO:0007669"/>
    <property type="project" value="TreeGrafter"/>
</dbReference>
<evidence type="ECO:0000256" key="2">
    <source>
        <dbReference type="ARBA" id="ARBA00022512"/>
    </source>
</evidence>
<keyword evidence="11" id="KW-1185">Reference proteome</keyword>
<dbReference type="GO" id="GO:0031505">
    <property type="term" value="P:fungal-type cell wall organization"/>
    <property type="evidence" value="ECO:0007669"/>
    <property type="project" value="UniProtKB-ARBA"/>
</dbReference>
<dbReference type="PANTHER" id="PTHR47254">
    <property type="entry name" value="CELL WALL MANNOPROTEIN CIS3-RELATED"/>
    <property type="match status" value="1"/>
</dbReference>
<dbReference type="RefSeq" id="XP_049263623.1">
    <property type="nucleotide sequence ID" value="XM_049406856.1"/>
</dbReference>
<name>A0A8J5UMM5_9ASCO</name>
<feature type="region of interest" description="Disordered" evidence="7">
    <location>
        <begin position="124"/>
        <end position="181"/>
    </location>
</feature>
<comment type="caution">
    <text evidence="10">The sequence shown here is derived from an EMBL/GenBank/DDBJ whole genome shotgun (WGS) entry which is preliminary data.</text>
</comment>
<proteinExistence type="inferred from homology"/>
<comment type="subcellular location">
    <subcellularLocation>
        <location evidence="1">Secreted</location>
        <location evidence="1">Cell wall</location>
    </subcellularLocation>
</comment>
<evidence type="ECO:0000256" key="5">
    <source>
        <dbReference type="ARBA" id="ARBA00022737"/>
    </source>
</evidence>
<dbReference type="AlphaFoldDB" id="A0A8J5UMM5"/>
<feature type="chain" id="PRO_5035296224" description="Cell wall mannoprotein PIR1-like C-terminal domain-containing protein" evidence="8">
    <location>
        <begin position="19"/>
        <end position="295"/>
    </location>
</feature>
<keyword evidence="5" id="KW-0677">Repeat</keyword>
<dbReference type="GeneID" id="73469844"/>
<evidence type="ECO:0000259" key="9">
    <source>
        <dbReference type="Pfam" id="PF22799"/>
    </source>
</evidence>
<evidence type="ECO:0000256" key="3">
    <source>
        <dbReference type="ARBA" id="ARBA00022525"/>
    </source>
</evidence>
<dbReference type="PROSITE" id="PS50256">
    <property type="entry name" value="PIR_REPEAT_2"/>
    <property type="match status" value="1"/>
</dbReference>
<dbReference type="InterPro" id="IPR051153">
    <property type="entry name" value="Yeast_CWMannoprotein_PIR"/>
</dbReference>
<dbReference type="EMBL" id="JAGSYN010000138">
    <property type="protein sequence ID" value="KAG7663391.1"/>
    <property type="molecule type" value="Genomic_DNA"/>
</dbReference>
<reference evidence="10 11" key="1">
    <citation type="journal article" date="2021" name="DNA Res.">
        <title>Genome analysis of Candida subhashii reveals its hybrid nature and dual mitochondrial genome conformations.</title>
        <authorList>
            <person name="Mixao V."/>
            <person name="Hegedusova E."/>
            <person name="Saus E."/>
            <person name="Pryszcz L.P."/>
            <person name="Cillingova A."/>
            <person name="Nosek J."/>
            <person name="Gabaldon T."/>
        </authorList>
    </citation>
    <scope>NUCLEOTIDE SEQUENCE [LARGE SCALE GENOMIC DNA]</scope>
    <source>
        <strain evidence="10 11">CBS 10753</strain>
    </source>
</reference>
<keyword evidence="3" id="KW-0964">Secreted</keyword>
<dbReference type="InterPro" id="IPR054508">
    <property type="entry name" value="PIR1-like_C"/>
</dbReference>
<evidence type="ECO:0000256" key="1">
    <source>
        <dbReference type="ARBA" id="ARBA00004191"/>
    </source>
</evidence>
<evidence type="ECO:0000256" key="7">
    <source>
        <dbReference type="SAM" id="MobiDB-lite"/>
    </source>
</evidence>
<dbReference type="Proteomes" id="UP000694255">
    <property type="component" value="Unassembled WGS sequence"/>
</dbReference>
<dbReference type="InterPro" id="IPR000420">
    <property type="entry name" value="Yeast_PIR_rpt"/>
</dbReference>
<dbReference type="Pfam" id="PF22799">
    <property type="entry name" value="PIR1-like_C"/>
    <property type="match status" value="1"/>
</dbReference>
<feature type="signal peptide" evidence="8">
    <location>
        <begin position="1"/>
        <end position="18"/>
    </location>
</feature>
<comment type="similarity">
    <text evidence="6">Belongs to the PIR protein family.</text>
</comment>
<keyword evidence="4 8" id="KW-0732">Signal</keyword>
<sequence>MKISKFSVFTTFCSFVNALPSPPTNWWTLVPDNGLRVDNGLRINATCFRTVVWDFDSEIAIVIARYDDSKLQAIQCTGQSSGTSSIRVAQGDTATQHEVGQVNAADQIDDGQVNAASQISDGQVNAASQISDGQVNSGAANQISDGQVNSGTASQISDGQVNSGAASQISDGQVNGGNSGSGTSSATIGSICVDDNSLRIALKNGTIVDEQGRIGSIVANHQFQFDGPPPQAGTIYAGNWNLYNYDGSGHYLLSLGSQFIFYACSGGDFNNLYDVAITDQCFPVIFRAYAVNGNC</sequence>
<evidence type="ECO:0000256" key="6">
    <source>
        <dbReference type="ARBA" id="ARBA00038219"/>
    </source>
</evidence>
<feature type="compositionally biased region" description="Polar residues" evidence="7">
    <location>
        <begin position="124"/>
        <end position="173"/>
    </location>
</feature>
<evidence type="ECO:0000256" key="4">
    <source>
        <dbReference type="ARBA" id="ARBA00022729"/>
    </source>
</evidence>
<accession>A0A8J5UMM5</accession>
<evidence type="ECO:0000256" key="8">
    <source>
        <dbReference type="SAM" id="SignalP"/>
    </source>
</evidence>
<organism evidence="10 11">
    <name type="scientific">[Candida] subhashii</name>
    <dbReference type="NCBI Taxonomy" id="561895"/>
    <lineage>
        <taxon>Eukaryota</taxon>
        <taxon>Fungi</taxon>
        <taxon>Dikarya</taxon>
        <taxon>Ascomycota</taxon>
        <taxon>Saccharomycotina</taxon>
        <taxon>Pichiomycetes</taxon>
        <taxon>Debaryomycetaceae</taxon>
        <taxon>Spathaspora</taxon>
    </lineage>
</organism>
<protein>
    <recommendedName>
        <fullName evidence="9">Cell wall mannoprotein PIR1-like C-terminal domain-containing protein</fullName>
    </recommendedName>
</protein>
<dbReference type="OrthoDB" id="4023156at2759"/>
<evidence type="ECO:0000313" key="10">
    <source>
        <dbReference type="EMBL" id="KAG7663391.1"/>
    </source>
</evidence>
<dbReference type="PANTHER" id="PTHR47254:SF1">
    <property type="entry name" value="CELL WALL MANNOPROTEIN CIS3-RELATED"/>
    <property type="match status" value="1"/>
</dbReference>
<evidence type="ECO:0000313" key="11">
    <source>
        <dbReference type="Proteomes" id="UP000694255"/>
    </source>
</evidence>
<keyword evidence="2" id="KW-0134">Cell wall</keyword>
<feature type="domain" description="Cell wall mannoprotein PIR1-like C-terminal" evidence="9">
    <location>
        <begin position="205"/>
        <end position="284"/>
    </location>
</feature>
<dbReference type="GO" id="GO:0005199">
    <property type="term" value="F:structural constituent of cell wall"/>
    <property type="evidence" value="ECO:0007669"/>
    <property type="project" value="InterPro"/>
</dbReference>